<accession>A0A7Z0WI94</accession>
<dbReference type="AlphaFoldDB" id="A0A7Z0WI94"/>
<gene>
    <name evidence="3" type="ORF">BLA60_26310</name>
</gene>
<evidence type="ECO:0000313" key="4">
    <source>
        <dbReference type="Proteomes" id="UP000185696"/>
    </source>
</evidence>
<dbReference type="OrthoDB" id="9802561at2"/>
<evidence type="ECO:0000256" key="1">
    <source>
        <dbReference type="ARBA" id="ARBA00022679"/>
    </source>
</evidence>
<dbReference type="InterPro" id="IPR029044">
    <property type="entry name" value="Nucleotide-diphossugar_trans"/>
</dbReference>
<dbReference type="PANTHER" id="PTHR32125:SF4">
    <property type="entry name" value="2-C-METHYL-D-ERYTHRITOL 4-PHOSPHATE CYTIDYLYLTRANSFERASE, CHLOROPLASTIC"/>
    <property type="match status" value="1"/>
</dbReference>
<keyword evidence="4" id="KW-1185">Reference proteome</keyword>
<reference evidence="3 4" key="1">
    <citation type="submission" date="2016-12" db="EMBL/GenBank/DDBJ databases">
        <title>The draft genome sequence of Actinophytocola xinjiangensis.</title>
        <authorList>
            <person name="Wang W."/>
            <person name="Yuan L."/>
        </authorList>
    </citation>
    <scope>NUCLEOTIDE SEQUENCE [LARGE SCALE GENOMIC DNA]</scope>
    <source>
        <strain evidence="3 4">CGMCC 4.4663</strain>
    </source>
</reference>
<organism evidence="3 4">
    <name type="scientific">Actinophytocola xinjiangensis</name>
    <dbReference type="NCBI Taxonomy" id="485602"/>
    <lineage>
        <taxon>Bacteria</taxon>
        <taxon>Bacillati</taxon>
        <taxon>Actinomycetota</taxon>
        <taxon>Actinomycetes</taxon>
        <taxon>Pseudonocardiales</taxon>
        <taxon>Pseudonocardiaceae</taxon>
    </lineage>
</organism>
<comment type="caution">
    <text evidence="3">The sequence shown here is derived from an EMBL/GenBank/DDBJ whole genome shotgun (WGS) entry which is preliminary data.</text>
</comment>
<dbReference type="SUPFAM" id="SSF53448">
    <property type="entry name" value="Nucleotide-diphospho-sugar transferases"/>
    <property type="match status" value="1"/>
</dbReference>
<dbReference type="Gene3D" id="3.90.550.10">
    <property type="entry name" value="Spore Coat Polysaccharide Biosynthesis Protein SpsA, Chain A"/>
    <property type="match status" value="1"/>
</dbReference>
<keyword evidence="1" id="KW-0808">Transferase</keyword>
<dbReference type="GO" id="GO:0050518">
    <property type="term" value="F:2-C-methyl-D-erythritol 4-phosphate cytidylyltransferase activity"/>
    <property type="evidence" value="ECO:0007669"/>
    <property type="project" value="TreeGrafter"/>
</dbReference>
<dbReference type="EMBL" id="MSIF01000014">
    <property type="protein sequence ID" value="OLF07833.1"/>
    <property type="molecule type" value="Genomic_DNA"/>
</dbReference>
<dbReference type="PANTHER" id="PTHR32125">
    <property type="entry name" value="2-C-METHYL-D-ERYTHRITOL 4-PHOSPHATE CYTIDYLYLTRANSFERASE, CHLOROPLASTIC"/>
    <property type="match status" value="1"/>
</dbReference>
<evidence type="ECO:0008006" key="5">
    <source>
        <dbReference type="Google" id="ProtNLM"/>
    </source>
</evidence>
<proteinExistence type="predicted"/>
<protein>
    <recommendedName>
        <fullName evidence="5">2-C-methyl-D-erythritol 4-phosphate cytidylyltransferase</fullName>
    </recommendedName>
</protein>
<dbReference type="InterPro" id="IPR050088">
    <property type="entry name" value="IspD/TarI_cytidylyltransf_bact"/>
</dbReference>
<dbReference type="RefSeq" id="WP_075135673.1">
    <property type="nucleotide sequence ID" value="NZ_MSIF01000014.1"/>
</dbReference>
<evidence type="ECO:0000313" key="3">
    <source>
        <dbReference type="EMBL" id="OLF07833.1"/>
    </source>
</evidence>
<dbReference type="Proteomes" id="UP000185696">
    <property type="component" value="Unassembled WGS sequence"/>
</dbReference>
<dbReference type="InterPro" id="IPR034683">
    <property type="entry name" value="IspD/TarI"/>
</dbReference>
<name>A0A7Z0WI94_9PSEU</name>
<evidence type="ECO:0000256" key="2">
    <source>
        <dbReference type="ARBA" id="ARBA00022695"/>
    </source>
</evidence>
<keyword evidence="2" id="KW-0548">Nucleotidyltransferase</keyword>
<dbReference type="Pfam" id="PF01128">
    <property type="entry name" value="IspD"/>
    <property type="match status" value="1"/>
</dbReference>
<sequence length="206" mass="21065">MTATTVALVPATERGERLGVKGPKALVPVNGVPLVVHAVRGLLAAGCVRRVVVAAPDTALDAVRAALTGLDASLVPGGDDPVARALDAALAEIPDTQYVLVHDLARALAPPEVIRAVADAVANSTPVVPVLPVTDTVKRVDDHDDITTTVDRDGLRVAQGPWGFTVEALRSGTRLPAATVPGHPAAMAITTAFDLTVASVLLADQP</sequence>